<dbReference type="EMBL" id="JASPKZ010002118">
    <property type="protein sequence ID" value="KAJ9596218.1"/>
    <property type="molecule type" value="Genomic_DNA"/>
</dbReference>
<dbReference type="InterPro" id="IPR049316">
    <property type="entry name" value="GDC-P_C"/>
</dbReference>
<dbReference type="PANTHER" id="PTHR11773">
    <property type="entry name" value="GLYCINE DEHYDROGENASE, DECARBOXYLATING"/>
    <property type="match status" value="1"/>
</dbReference>
<keyword evidence="4" id="KW-1185">Reference proteome</keyword>
<reference evidence="3" key="2">
    <citation type="submission" date="2023-05" db="EMBL/GenBank/DDBJ databases">
        <authorList>
            <person name="Fouks B."/>
        </authorList>
    </citation>
    <scope>NUCLEOTIDE SEQUENCE</scope>
    <source>
        <strain evidence="3">Stay&amp;Tobe</strain>
        <tissue evidence="3">Testes</tissue>
    </source>
</reference>
<protein>
    <recommendedName>
        <fullName evidence="2">Glycine dehydrogenase C-terminal domain-containing protein</fullName>
    </recommendedName>
</protein>
<comment type="caution">
    <text evidence="3">The sequence shown here is derived from an EMBL/GenBank/DDBJ whole genome shotgun (WGS) entry which is preliminary data.</text>
</comment>
<dbReference type="GO" id="GO:0005960">
    <property type="term" value="C:glycine cleavage complex"/>
    <property type="evidence" value="ECO:0007669"/>
    <property type="project" value="TreeGrafter"/>
</dbReference>
<name>A0AAD8EN21_DIPPU</name>
<sequence>MSWPVAGTLILSRQSLQDKQELDSFCDALIYIKQEINDIEEGRMDVRTNPLTMATTHSGTSYIQANGTAFLWDRQHSLL</sequence>
<dbReference type="GO" id="GO:0005739">
    <property type="term" value="C:mitochondrion"/>
    <property type="evidence" value="ECO:0007669"/>
    <property type="project" value="TreeGrafter"/>
</dbReference>
<evidence type="ECO:0000256" key="1">
    <source>
        <dbReference type="ARBA" id="ARBA00022898"/>
    </source>
</evidence>
<dbReference type="Proteomes" id="UP001233999">
    <property type="component" value="Unassembled WGS sequence"/>
</dbReference>
<feature type="non-terminal residue" evidence="3">
    <location>
        <position position="79"/>
    </location>
</feature>
<dbReference type="GO" id="GO:0016594">
    <property type="term" value="F:glycine binding"/>
    <property type="evidence" value="ECO:0007669"/>
    <property type="project" value="TreeGrafter"/>
</dbReference>
<dbReference type="Pfam" id="PF21478">
    <property type="entry name" value="GcvP2_C"/>
    <property type="match status" value="1"/>
</dbReference>
<gene>
    <name evidence="3" type="ORF">L9F63_027159</name>
</gene>
<accession>A0AAD8EN21</accession>
<feature type="domain" description="Glycine dehydrogenase C-terminal" evidence="2">
    <location>
        <begin position="1"/>
        <end position="54"/>
    </location>
</feature>
<dbReference type="GO" id="GO:0019464">
    <property type="term" value="P:glycine decarboxylation via glycine cleavage system"/>
    <property type="evidence" value="ECO:0007669"/>
    <property type="project" value="TreeGrafter"/>
</dbReference>
<evidence type="ECO:0000313" key="3">
    <source>
        <dbReference type="EMBL" id="KAJ9596218.1"/>
    </source>
</evidence>
<dbReference type="InterPro" id="IPR020581">
    <property type="entry name" value="GDC_P"/>
</dbReference>
<keyword evidence="1" id="KW-0663">Pyridoxal phosphate</keyword>
<reference evidence="3" key="1">
    <citation type="journal article" date="2023" name="IScience">
        <title>Live-bearing cockroach genome reveals convergent evolutionary mechanisms linked to viviparity in insects and beyond.</title>
        <authorList>
            <person name="Fouks B."/>
            <person name="Harrison M.C."/>
            <person name="Mikhailova A.A."/>
            <person name="Marchal E."/>
            <person name="English S."/>
            <person name="Carruthers M."/>
            <person name="Jennings E.C."/>
            <person name="Chiamaka E.L."/>
            <person name="Frigard R.A."/>
            <person name="Pippel M."/>
            <person name="Attardo G.M."/>
            <person name="Benoit J.B."/>
            <person name="Bornberg-Bauer E."/>
            <person name="Tobe S.S."/>
        </authorList>
    </citation>
    <scope>NUCLEOTIDE SEQUENCE</scope>
    <source>
        <strain evidence="3">Stay&amp;Tobe</strain>
    </source>
</reference>
<organism evidence="3 4">
    <name type="scientific">Diploptera punctata</name>
    <name type="common">Pacific beetle cockroach</name>
    <dbReference type="NCBI Taxonomy" id="6984"/>
    <lineage>
        <taxon>Eukaryota</taxon>
        <taxon>Metazoa</taxon>
        <taxon>Ecdysozoa</taxon>
        <taxon>Arthropoda</taxon>
        <taxon>Hexapoda</taxon>
        <taxon>Insecta</taxon>
        <taxon>Pterygota</taxon>
        <taxon>Neoptera</taxon>
        <taxon>Polyneoptera</taxon>
        <taxon>Dictyoptera</taxon>
        <taxon>Blattodea</taxon>
        <taxon>Blaberoidea</taxon>
        <taxon>Blaberidae</taxon>
        <taxon>Diplopterinae</taxon>
        <taxon>Diploptera</taxon>
    </lineage>
</organism>
<dbReference type="AlphaFoldDB" id="A0AAD8EN21"/>
<proteinExistence type="predicted"/>
<dbReference type="PANTHER" id="PTHR11773:SF1">
    <property type="entry name" value="GLYCINE DEHYDROGENASE (DECARBOXYLATING), MITOCHONDRIAL"/>
    <property type="match status" value="1"/>
</dbReference>
<evidence type="ECO:0000313" key="4">
    <source>
        <dbReference type="Proteomes" id="UP001233999"/>
    </source>
</evidence>
<evidence type="ECO:0000259" key="2">
    <source>
        <dbReference type="Pfam" id="PF21478"/>
    </source>
</evidence>
<dbReference type="GO" id="GO:0004375">
    <property type="term" value="F:glycine dehydrogenase (decarboxylating) activity"/>
    <property type="evidence" value="ECO:0007669"/>
    <property type="project" value="InterPro"/>
</dbReference>
<dbReference type="GO" id="GO:0030170">
    <property type="term" value="F:pyridoxal phosphate binding"/>
    <property type="evidence" value="ECO:0007669"/>
    <property type="project" value="TreeGrafter"/>
</dbReference>